<evidence type="ECO:0000256" key="3">
    <source>
        <dbReference type="ARBA" id="ARBA00022833"/>
    </source>
</evidence>
<dbReference type="GO" id="GO:0043565">
    <property type="term" value="F:sequence-specific DNA binding"/>
    <property type="evidence" value="ECO:0007669"/>
    <property type="project" value="InterPro"/>
</dbReference>
<keyword evidence="2" id="KW-0863">Zinc-finger</keyword>
<keyword evidence="8" id="KW-0539">Nucleus</keyword>
<evidence type="ECO:0000313" key="11">
    <source>
        <dbReference type="Proteomes" id="UP001328107"/>
    </source>
</evidence>
<reference evidence="11" key="1">
    <citation type="submission" date="2022-10" db="EMBL/GenBank/DDBJ databases">
        <title>Genome assembly of Pristionchus species.</title>
        <authorList>
            <person name="Yoshida K."/>
            <person name="Sommer R.J."/>
        </authorList>
    </citation>
    <scope>NUCLEOTIDE SEQUENCE [LARGE SCALE GENOMIC DNA]</scope>
    <source>
        <strain evidence="11">RS5460</strain>
    </source>
</reference>
<keyword evidence="7" id="KW-0675">Receptor</keyword>
<evidence type="ECO:0000256" key="1">
    <source>
        <dbReference type="ARBA" id="ARBA00022723"/>
    </source>
</evidence>
<dbReference type="InterPro" id="IPR013088">
    <property type="entry name" value="Znf_NHR/GATA"/>
</dbReference>
<keyword evidence="11" id="KW-1185">Reference proteome</keyword>
<dbReference type="GO" id="GO:0003700">
    <property type="term" value="F:DNA-binding transcription factor activity"/>
    <property type="evidence" value="ECO:0007669"/>
    <property type="project" value="InterPro"/>
</dbReference>
<keyword evidence="1" id="KW-0479">Metal-binding</keyword>
<dbReference type="Gene3D" id="3.30.50.10">
    <property type="entry name" value="Erythroid Transcription Factor GATA-1, subunit A"/>
    <property type="match status" value="1"/>
</dbReference>
<evidence type="ECO:0000256" key="2">
    <source>
        <dbReference type="ARBA" id="ARBA00022771"/>
    </source>
</evidence>
<organism evidence="10 11">
    <name type="scientific">Pristionchus mayeri</name>
    <dbReference type="NCBI Taxonomy" id="1317129"/>
    <lineage>
        <taxon>Eukaryota</taxon>
        <taxon>Metazoa</taxon>
        <taxon>Ecdysozoa</taxon>
        <taxon>Nematoda</taxon>
        <taxon>Chromadorea</taxon>
        <taxon>Rhabditida</taxon>
        <taxon>Rhabditina</taxon>
        <taxon>Diplogasteromorpha</taxon>
        <taxon>Diplogasteroidea</taxon>
        <taxon>Neodiplogasteridae</taxon>
        <taxon>Pristionchus</taxon>
    </lineage>
</organism>
<dbReference type="EMBL" id="BTRK01000004">
    <property type="protein sequence ID" value="GMR49557.1"/>
    <property type="molecule type" value="Genomic_DNA"/>
</dbReference>
<gene>
    <name evidence="10" type="ORF">PMAYCL1PPCAC_19752</name>
</gene>
<feature type="domain" description="Nuclear receptor" evidence="9">
    <location>
        <begin position="3"/>
        <end position="79"/>
    </location>
</feature>
<dbReference type="GO" id="GO:0005634">
    <property type="term" value="C:nucleus"/>
    <property type="evidence" value="ECO:0007669"/>
    <property type="project" value="TreeGrafter"/>
</dbReference>
<dbReference type="Pfam" id="PF00105">
    <property type="entry name" value="zf-C4"/>
    <property type="match status" value="1"/>
</dbReference>
<feature type="non-terminal residue" evidence="10">
    <location>
        <position position="192"/>
    </location>
</feature>
<sequence length="192" mass="22360">MDTTVCLVCTVPISASHLGIEACRACAAFFKRTVIAGHKFICRQGDRKCTIRKHEKFMCRSCRYDRCIQLGMAYEQPKKRKPRKNKDSVEATTSTVSTSTTLCDERSLLGRMEAAYNASYERRLVQEKEYCIRHNLRSFNHPTKELFLSSFTAYYELFRITITESRSILQNVFDDFNSFPIEHRVIRECNLI</sequence>
<dbReference type="SUPFAM" id="SSF57716">
    <property type="entry name" value="Glucocorticoid receptor-like (DNA-binding domain)"/>
    <property type="match status" value="1"/>
</dbReference>
<keyword evidence="4" id="KW-0805">Transcription regulation</keyword>
<evidence type="ECO:0000256" key="8">
    <source>
        <dbReference type="ARBA" id="ARBA00023242"/>
    </source>
</evidence>
<dbReference type="GO" id="GO:0008270">
    <property type="term" value="F:zinc ion binding"/>
    <property type="evidence" value="ECO:0007669"/>
    <property type="project" value="UniProtKB-KW"/>
</dbReference>
<evidence type="ECO:0000256" key="5">
    <source>
        <dbReference type="ARBA" id="ARBA00023125"/>
    </source>
</evidence>
<name>A0AAN5I2H4_9BILA</name>
<evidence type="ECO:0000256" key="6">
    <source>
        <dbReference type="ARBA" id="ARBA00023163"/>
    </source>
</evidence>
<evidence type="ECO:0000259" key="9">
    <source>
        <dbReference type="PROSITE" id="PS51030"/>
    </source>
</evidence>
<keyword evidence="5" id="KW-0238">DNA-binding</keyword>
<accession>A0AAN5I2H4</accession>
<dbReference type="PRINTS" id="PR00047">
    <property type="entry name" value="STROIDFINGER"/>
</dbReference>
<comment type="caution">
    <text evidence="10">The sequence shown here is derived from an EMBL/GenBank/DDBJ whole genome shotgun (WGS) entry which is preliminary data.</text>
</comment>
<protein>
    <recommendedName>
        <fullName evidence="9">Nuclear receptor domain-containing protein</fullName>
    </recommendedName>
</protein>
<evidence type="ECO:0000313" key="10">
    <source>
        <dbReference type="EMBL" id="GMR49557.1"/>
    </source>
</evidence>
<keyword evidence="3" id="KW-0862">Zinc</keyword>
<dbReference type="Proteomes" id="UP001328107">
    <property type="component" value="Unassembled WGS sequence"/>
</dbReference>
<dbReference type="InterPro" id="IPR001628">
    <property type="entry name" value="Znf_hrmn_rcpt"/>
</dbReference>
<dbReference type="PANTHER" id="PTHR46011:SF6">
    <property type="entry name" value="HIGH ZINC ACTIVATED NUCLEAR RECEPTOR PROTEIN"/>
    <property type="match status" value="1"/>
</dbReference>
<dbReference type="SMART" id="SM00399">
    <property type="entry name" value="ZnF_C4"/>
    <property type="match status" value="1"/>
</dbReference>
<evidence type="ECO:0000256" key="4">
    <source>
        <dbReference type="ARBA" id="ARBA00023015"/>
    </source>
</evidence>
<keyword evidence="6" id="KW-0804">Transcription</keyword>
<evidence type="ECO:0000256" key="7">
    <source>
        <dbReference type="ARBA" id="ARBA00023170"/>
    </source>
</evidence>
<dbReference type="AlphaFoldDB" id="A0AAN5I2H4"/>
<dbReference type="PROSITE" id="PS51030">
    <property type="entry name" value="NUCLEAR_REC_DBD_2"/>
    <property type="match status" value="1"/>
</dbReference>
<proteinExistence type="predicted"/>
<dbReference type="PANTHER" id="PTHR46011">
    <property type="entry name" value="NUCLEAR HORMONE RECEPTOR FAMILY MEMBER NHR-86-RELATED"/>
    <property type="match status" value="1"/>
</dbReference>